<evidence type="ECO:0000256" key="5">
    <source>
        <dbReference type="ARBA" id="ARBA00023242"/>
    </source>
</evidence>
<feature type="domain" description="Clp1 N-terminal" evidence="8">
    <location>
        <begin position="13"/>
        <end position="104"/>
    </location>
</feature>
<evidence type="ECO:0000313" key="10">
    <source>
        <dbReference type="EMBL" id="CAH1111240.1"/>
    </source>
</evidence>
<dbReference type="CDD" id="cd01983">
    <property type="entry name" value="SIMIBI"/>
    <property type="match status" value="1"/>
</dbReference>
<dbReference type="FunFam" id="2.40.30.330:FF:000001">
    <property type="entry name" value="Protein CLP1 homolog"/>
    <property type="match status" value="1"/>
</dbReference>
<dbReference type="SUPFAM" id="SSF52540">
    <property type="entry name" value="P-loop containing nucleoside triphosphate hydrolases"/>
    <property type="match status" value="1"/>
</dbReference>
<dbReference type="InterPro" id="IPR045116">
    <property type="entry name" value="Clp1/Grc3"/>
</dbReference>
<feature type="binding site" evidence="6">
    <location>
        <position position="18"/>
    </location>
    <ligand>
        <name>ATP</name>
        <dbReference type="ChEBI" id="CHEBI:30616"/>
    </ligand>
</feature>
<dbReference type="InterPro" id="IPR038238">
    <property type="entry name" value="Clp1_C_sf"/>
</dbReference>
<evidence type="ECO:0000256" key="4">
    <source>
        <dbReference type="ARBA" id="ARBA00022840"/>
    </source>
</evidence>
<dbReference type="FunFam" id="3.40.50.300:FF:000454">
    <property type="entry name" value="Protein CLP1 homolog"/>
    <property type="match status" value="1"/>
</dbReference>
<dbReference type="Pfam" id="PF16573">
    <property type="entry name" value="CLP1_N"/>
    <property type="match status" value="1"/>
</dbReference>
<dbReference type="Pfam" id="PF16575">
    <property type="entry name" value="CLP1_P"/>
    <property type="match status" value="1"/>
</dbReference>
<dbReference type="InterPro" id="IPR027417">
    <property type="entry name" value="P-loop_NTPase"/>
</dbReference>
<sequence>MSTEKKVIQEFVLEQDNELRFEVESKNEKVYLTLKSGLAEVFGTELVKAKTYEFTSGAKVAVFTWHGCVIEVKGKTDVIYTAKETPMVIYSNCHAALELMRMEAEKDNKRGPIAMLVGPCDVGKSTVTKILLNYAVRMTRRPIFVDLDVGQGHISIPGTIGALMIERPASIDEGFSQEAPLVYNFGHKAPEPNTSLYQIVVSQLANTVKERLEVNKKTRSSGVIINTGGWIKGSGYRQLLDSAKAFEVDVIMVLDQERLYNELVRDMPQFVKIIFLPKSGGVVERSKSIRSESRDQRIREYFYGTPKNSLYPHSFEVKFPEVKIYKVGAPALPDSCLPLGMKADDHMTKLVLLTPNAGLLHHILAVSFSENEEDIISSHVAGFVCVSMIDNERQTITLLSPQPKPLPNNILVLSELQFMDTH</sequence>
<protein>
    <recommendedName>
        <fullName evidence="6">Protein CLP1 homolog</fullName>
    </recommendedName>
</protein>
<organism evidence="10 11">
    <name type="scientific">Psylliodes chrysocephalus</name>
    <dbReference type="NCBI Taxonomy" id="3402493"/>
    <lineage>
        <taxon>Eukaryota</taxon>
        <taxon>Metazoa</taxon>
        <taxon>Ecdysozoa</taxon>
        <taxon>Arthropoda</taxon>
        <taxon>Hexapoda</taxon>
        <taxon>Insecta</taxon>
        <taxon>Pterygota</taxon>
        <taxon>Neoptera</taxon>
        <taxon>Endopterygota</taxon>
        <taxon>Coleoptera</taxon>
        <taxon>Polyphaga</taxon>
        <taxon>Cucujiformia</taxon>
        <taxon>Chrysomeloidea</taxon>
        <taxon>Chrysomelidae</taxon>
        <taxon>Galerucinae</taxon>
        <taxon>Alticini</taxon>
        <taxon>Psylliodes</taxon>
    </lineage>
</organism>
<dbReference type="GO" id="GO:0006388">
    <property type="term" value="P:tRNA splicing, via endonucleolytic cleavage and ligation"/>
    <property type="evidence" value="ECO:0007669"/>
    <property type="project" value="TreeGrafter"/>
</dbReference>
<evidence type="ECO:0000256" key="3">
    <source>
        <dbReference type="ARBA" id="ARBA00022741"/>
    </source>
</evidence>
<dbReference type="Gene3D" id="2.40.30.330">
    <property type="entry name" value="Pre-mRNA cleavage complex subunit Clp1, C-terminal domain"/>
    <property type="match status" value="1"/>
</dbReference>
<evidence type="ECO:0000259" key="9">
    <source>
        <dbReference type="Pfam" id="PF16575"/>
    </source>
</evidence>
<keyword evidence="4 6" id="KW-0067">ATP-binding</keyword>
<dbReference type="Proteomes" id="UP001153636">
    <property type="component" value="Chromosome 5"/>
</dbReference>
<keyword evidence="11" id="KW-1185">Reference proteome</keyword>
<dbReference type="InterPro" id="IPR032324">
    <property type="entry name" value="Clp1_N"/>
</dbReference>
<name>A0A9P0D2Z5_9CUCU</name>
<dbReference type="GO" id="GO:0005849">
    <property type="term" value="C:mRNA cleavage factor complex"/>
    <property type="evidence" value="ECO:0007669"/>
    <property type="project" value="InterPro"/>
</dbReference>
<dbReference type="AlphaFoldDB" id="A0A9P0D2Z5"/>
<evidence type="ECO:0000256" key="2">
    <source>
        <dbReference type="ARBA" id="ARBA00022664"/>
    </source>
</evidence>
<dbReference type="Pfam" id="PF06807">
    <property type="entry name" value="Clp1"/>
    <property type="match status" value="1"/>
</dbReference>
<comment type="similarity">
    <text evidence="6">Belongs to the Clp1 family. Clp1 subfamily.</text>
</comment>
<feature type="domain" description="Clp1 P-loop" evidence="9">
    <location>
        <begin position="118"/>
        <end position="304"/>
    </location>
</feature>
<dbReference type="PANTHER" id="PTHR12755">
    <property type="entry name" value="CLEAVAGE/POLYADENYLATION FACTOR IA SUBUNIT CLP1P"/>
    <property type="match status" value="1"/>
</dbReference>
<evidence type="ECO:0000256" key="1">
    <source>
        <dbReference type="ARBA" id="ARBA00004123"/>
    </source>
</evidence>
<dbReference type="Gene3D" id="2.60.120.1030">
    <property type="entry name" value="Clp1, DNA binding domain"/>
    <property type="match status" value="1"/>
</dbReference>
<dbReference type="InterPro" id="IPR032319">
    <property type="entry name" value="CLP1_P"/>
</dbReference>
<dbReference type="InterPro" id="IPR038239">
    <property type="entry name" value="Clp1_N_sf"/>
</dbReference>
<feature type="binding site" evidence="6">
    <location>
        <begin position="121"/>
        <end position="126"/>
    </location>
    <ligand>
        <name>ATP</name>
        <dbReference type="ChEBI" id="CHEBI:30616"/>
    </ligand>
</feature>
<evidence type="ECO:0000259" key="7">
    <source>
        <dbReference type="Pfam" id="PF06807"/>
    </source>
</evidence>
<feature type="domain" description="Clp1 C-terminal" evidence="7">
    <location>
        <begin position="310"/>
        <end position="420"/>
    </location>
</feature>
<dbReference type="Gene3D" id="3.40.50.300">
    <property type="entry name" value="P-loop containing nucleotide triphosphate hydrolases"/>
    <property type="match status" value="1"/>
</dbReference>
<evidence type="ECO:0000256" key="6">
    <source>
        <dbReference type="HAMAP-Rule" id="MF_03035"/>
    </source>
</evidence>
<evidence type="ECO:0000313" key="11">
    <source>
        <dbReference type="Proteomes" id="UP001153636"/>
    </source>
</evidence>
<dbReference type="OrthoDB" id="258143at2759"/>
<dbReference type="HAMAP" id="MF_03035">
    <property type="entry name" value="Clp1"/>
    <property type="match status" value="1"/>
</dbReference>
<proteinExistence type="inferred from homology"/>
<keyword evidence="3 6" id="KW-0547">Nucleotide-binding</keyword>
<gene>
    <name evidence="10" type="ORF">PSYICH_LOCUS11420</name>
</gene>
<accession>A0A9P0D2Z5</accession>
<dbReference type="GO" id="GO:0005524">
    <property type="term" value="F:ATP binding"/>
    <property type="evidence" value="ECO:0007669"/>
    <property type="project" value="UniProtKB-UniRule"/>
</dbReference>
<dbReference type="GO" id="GO:0031124">
    <property type="term" value="P:mRNA 3'-end processing"/>
    <property type="evidence" value="ECO:0007669"/>
    <property type="project" value="UniProtKB-UniRule"/>
</dbReference>
<dbReference type="GO" id="GO:0051731">
    <property type="term" value="F:polynucleotide 5'-hydroxyl-kinase activity"/>
    <property type="evidence" value="ECO:0007669"/>
    <property type="project" value="InterPro"/>
</dbReference>
<dbReference type="EMBL" id="OV651817">
    <property type="protein sequence ID" value="CAH1111240.1"/>
    <property type="molecule type" value="Genomic_DNA"/>
</dbReference>
<keyword evidence="5 6" id="KW-0539">Nucleus</keyword>
<feature type="binding site" evidence="6">
    <location>
        <position position="59"/>
    </location>
    <ligand>
        <name>ATP</name>
        <dbReference type="ChEBI" id="CHEBI:30616"/>
    </ligand>
</feature>
<dbReference type="PANTHER" id="PTHR12755:SF6">
    <property type="entry name" value="POLYRIBONUCLEOTIDE 5'-HYDROXYL-KINASE CLP1"/>
    <property type="match status" value="1"/>
</dbReference>
<comment type="subcellular location">
    <subcellularLocation>
        <location evidence="1 6">Nucleus</location>
    </subcellularLocation>
</comment>
<dbReference type="FunFam" id="2.60.120.1030:FF:000007">
    <property type="entry name" value="Protein CLP1 homolog"/>
    <property type="match status" value="1"/>
</dbReference>
<reference evidence="10" key="1">
    <citation type="submission" date="2022-01" db="EMBL/GenBank/DDBJ databases">
        <authorList>
            <person name="King R."/>
        </authorList>
    </citation>
    <scope>NUCLEOTIDE SEQUENCE</scope>
</reference>
<comment type="function">
    <text evidence="6">Required for endonucleolytic cleavage during polyadenylation-dependent pre-mRNA 3'-end formation.</text>
</comment>
<evidence type="ECO:0000259" key="8">
    <source>
        <dbReference type="Pfam" id="PF16573"/>
    </source>
</evidence>
<keyword evidence="2 6" id="KW-0507">mRNA processing</keyword>
<dbReference type="InterPro" id="IPR010655">
    <property type="entry name" value="Clp1_C"/>
</dbReference>
<dbReference type="InterPro" id="IPR028606">
    <property type="entry name" value="Clp1"/>
</dbReference>